<organism evidence="1">
    <name type="scientific">marine sediment metagenome</name>
    <dbReference type="NCBI Taxonomy" id="412755"/>
    <lineage>
        <taxon>unclassified sequences</taxon>
        <taxon>metagenomes</taxon>
        <taxon>ecological metagenomes</taxon>
    </lineage>
</organism>
<dbReference type="AlphaFoldDB" id="X0WW87"/>
<gene>
    <name evidence="1" type="ORF">S01H1_69699</name>
</gene>
<evidence type="ECO:0000313" key="1">
    <source>
        <dbReference type="EMBL" id="GAG28713.1"/>
    </source>
</evidence>
<dbReference type="EMBL" id="BARS01046293">
    <property type="protein sequence ID" value="GAG28713.1"/>
    <property type="molecule type" value="Genomic_DNA"/>
</dbReference>
<comment type="caution">
    <text evidence="1">The sequence shown here is derived from an EMBL/GenBank/DDBJ whole genome shotgun (WGS) entry which is preliminary data.</text>
</comment>
<reference evidence="1" key="1">
    <citation type="journal article" date="2014" name="Front. Microbiol.">
        <title>High frequency of phylogenetically diverse reductive dehalogenase-homologous genes in deep subseafloor sedimentary metagenomes.</title>
        <authorList>
            <person name="Kawai M."/>
            <person name="Futagami T."/>
            <person name="Toyoda A."/>
            <person name="Takaki Y."/>
            <person name="Nishi S."/>
            <person name="Hori S."/>
            <person name="Arai W."/>
            <person name="Tsubouchi T."/>
            <person name="Morono Y."/>
            <person name="Uchiyama I."/>
            <person name="Ito T."/>
            <person name="Fujiyama A."/>
            <person name="Inagaki F."/>
            <person name="Takami H."/>
        </authorList>
    </citation>
    <scope>NUCLEOTIDE SEQUENCE</scope>
    <source>
        <strain evidence="1">Expedition CK06-06</strain>
    </source>
</reference>
<sequence>QLLFNVTGKFVYKYSEKPVTGEEYRVWLYDKDPVTDDKMGEGTLDEEGRFDITCDLSDASSMDLPWEKKPDFYVILLKSGHETFRSIVFKDTITYVESPISARKKGIIVHLSTFEIE</sequence>
<proteinExistence type="predicted"/>
<dbReference type="InterPro" id="IPR038479">
    <property type="entry name" value="Transthyretin-like_sf"/>
</dbReference>
<feature type="non-terminal residue" evidence="1">
    <location>
        <position position="1"/>
    </location>
</feature>
<protein>
    <submittedName>
        <fullName evidence="1">Uncharacterized protein</fullName>
    </submittedName>
</protein>
<name>X0WW87_9ZZZZ</name>
<accession>X0WW87</accession>
<dbReference type="Gene3D" id="2.60.40.3330">
    <property type="match status" value="1"/>
</dbReference>